<keyword evidence="2 5" id="KW-0812">Transmembrane</keyword>
<dbReference type="GO" id="GO:0016874">
    <property type="term" value="F:ligase activity"/>
    <property type="evidence" value="ECO:0007669"/>
    <property type="project" value="UniProtKB-KW"/>
</dbReference>
<dbReference type="Proteomes" id="UP000294257">
    <property type="component" value="Unassembled WGS sequence"/>
</dbReference>
<evidence type="ECO:0000313" key="7">
    <source>
        <dbReference type="EMBL" id="RZS40907.1"/>
    </source>
</evidence>
<protein>
    <submittedName>
        <fullName evidence="7">O-antigen ligase</fullName>
    </submittedName>
</protein>
<dbReference type="EMBL" id="SGWQ01000003">
    <property type="protein sequence ID" value="RZS40907.1"/>
    <property type="molecule type" value="Genomic_DNA"/>
</dbReference>
<feature type="transmembrane region" description="Helical" evidence="5">
    <location>
        <begin position="351"/>
        <end position="372"/>
    </location>
</feature>
<dbReference type="InterPro" id="IPR007016">
    <property type="entry name" value="O-antigen_ligase-rel_domated"/>
</dbReference>
<comment type="caution">
    <text evidence="7">The sequence shown here is derived from an EMBL/GenBank/DDBJ whole genome shotgun (WGS) entry which is preliminary data.</text>
</comment>
<evidence type="ECO:0000259" key="6">
    <source>
        <dbReference type="Pfam" id="PF04932"/>
    </source>
</evidence>
<sequence length="444" mass="47257">MNTATARATPGTRRTKVRADGATIACLFVLALTIIPARLIFKGLPLAMSPAMAIGLAMGLLWFCAQLVTTLGVAKGRNAVRTALFLFAASQLATYGYATFTYLPPDELAAADRTLITLAAFVLVGIAVCDGVRGLARIDRLLKIMVVGATFMAAVGVLQFAAAIDLTQYLMPPGLRTAGEISFVLERSSFRRPAGTAEHPIEFGVVCAMAAPLALHYLFRARSIGAPQLRWWFCLAILAVAAMQSLSRSAVLGLAVAGLVLIPFMPRGRRWRAVVLAGLFVLAMRIMVPGLVGTLYSLFTNISVDTSTESRTRAIERAGAEIAEHFVLGRGFGTYVPEKYGYVDNQYLGTLVQNGIVGLAALLLVLLAGLYAAVRARLLSRDPVVRDLGITLTACVCVPAVSAATFDLLAFSVATGYMFLLIGCAGALLRAAREDQREDQGVPP</sequence>
<feature type="transmembrane region" description="Helical" evidence="5">
    <location>
        <begin position="47"/>
        <end position="71"/>
    </location>
</feature>
<evidence type="ECO:0000256" key="5">
    <source>
        <dbReference type="SAM" id="Phobius"/>
    </source>
</evidence>
<dbReference type="PANTHER" id="PTHR37422:SF13">
    <property type="entry name" value="LIPOPOLYSACCHARIDE BIOSYNTHESIS PROTEIN PA4999-RELATED"/>
    <property type="match status" value="1"/>
</dbReference>
<organism evidence="7 8">
    <name type="scientific">Herbihabitans rhizosphaerae</name>
    <dbReference type="NCBI Taxonomy" id="1872711"/>
    <lineage>
        <taxon>Bacteria</taxon>
        <taxon>Bacillati</taxon>
        <taxon>Actinomycetota</taxon>
        <taxon>Actinomycetes</taxon>
        <taxon>Pseudonocardiales</taxon>
        <taxon>Pseudonocardiaceae</taxon>
        <taxon>Herbihabitans</taxon>
    </lineage>
</organism>
<dbReference type="GO" id="GO:0016020">
    <property type="term" value="C:membrane"/>
    <property type="evidence" value="ECO:0007669"/>
    <property type="project" value="UniProtKB-SubCell"/>
</dbReference>
<dbReference type="Pfam" id="PF04932">
    <property type="entry name" value="Wzy_C"/>
    <property type="match status" value="1"/>
</dbReference>
<evidence type="ECO:0000256" key="4">
    <source>
        <dbReference type="ARBA" id="ARBA00023136"/>
    </source>
</evidence>
<evidence type="ECO:0000256" key="1">
    <source>
        <dbReference type="ARBA" id="ARBA00004141"/>
    </source>
</evidence>
<dbReference type="AlphaFoldDB" id="A0A4Q7KW82"/>
<dbReference type="InterPro" id="IPR051533">
    <property type="entry name" value="WaaL-like"/>
</dbReference>
<reference evidence="7 8" key="1">
    <citation type="submission" date="2019-02" db="EMBL/GenBank/DDBJ databases">
        <title>Genomic Encyclopedia of Type Strains, Phase IV (KMG-IV): sequencing the most valuable type-strain genomes for metagenomic binning, comparative biology and taxonomic classification.</title>
        <authorList>
            <person name="Goeker M."/>
        </authorList>
    </citation>
    <scope>NUCLEOTIDE SEQUENCE [LARGE SCALE GENOMIC DNA]</scope>
    <source>
        <strain evidence="7 8">DSM 101727</strain>
    </source>
</reference>
<keyword evidence="3 5" id="KW-1133">Transmembrane helix</keyword>
<keyword evidence="8" id="KW-1185">Reference proteome</keyword>
<feature type="transmembrane region" description="Helical" evidence="5">
    <location>
        <begin position="21"/>
        <end position="41"/>
    </location>
</feature>
<feature type="transmembrane region" description="Helical" evidence="5">
    <location>
        <begin position="250"/>
        <end position="266"/>
    </location>
</feature>
<comment type="subcellular location">
    <subcellularLocation>
        <location evidence="1">Membrane</location>
        <topology evidence="1">Multi-pass membrane protein</topology>
    </subcellularLocation>
</comment>
<feature type="transmembrane region" description="Helical" evidence="5">
    <location>
        <begin position="273"/>
        <end position="299"/>
    </location>
</feature>
<gene>
    <name evidence="7" type="ORF">EV193_103222</name>
</gene>
<evidence type="ECO:0000313" key="8">
    <source>
        <dbReference type="Proteomes" id="UP000294257"/>
    </source>
</evidence>
<dbReference type="PANTHER" id="PTHR37422">
    <property type="entry name" value="TEICHURONIC ACID BIOSYNTHESIS PROTEIN TUAE"/>
    <property type="match status" value="1"/>
</dbReference>
<dbReference type="OrthoDB" id="5243524at2"/>
<accession>A0A4Q7KW82</accession>
<feature type="transmembrane region" description="Helical" evidence="5">
    <location>
        <begin position="384"/>
        <end position="402"/>
    </location>
</feature>
<feature type="transmembrane region" description="Helical" evidence="5">
    <location>
        <begin position="115"/>
        <end position="132"/>
    </location>
</feature>
<feature type="transmembrane region" description="Helical" evidence="5">
    <location>
        <begin position="83"/>
        <end position="103"/>
    </location>
</feature>
<proteinExistence type="predicted"/>
<evidence type="ECO:0000256" key="3">
    <source>
        <dbReference type="ARBA" id="ARBA00022989"/>
    </source>
</evidence>
<feature type="transmembrane region" description="Helical" evidence="5">
    <location>
        <begin position="408"/>
        <end position="429"/>
    </location>
</feature>
<feature type="domain" description="O-antigen ligase-related" evidence="6">
    <location>
        <begin position="234"/>
        <end position="363"/>
    </location>
</feature>
<dbReference type="RefSeq" id="WP_130343895.1">
    <property type="nucleotide sequence ID" value="NZ_SGWQ01000003.1"/>
</dbReference>
<name>A0A4Q7KW82_9PSEU</name>
<feature type="transmembrane region" description="Helical" evidence="5">
    <location>
        <begin position="144"/>
        <end position="164"/>
    </location>
</feature>
<keyword evidence="7" id="KW-0436">Ligase</keyword>
<keyword evidence="4 5" id="KW-0472">Membrane</keyword>
<evidence type="ECO:0000256" key="2">
    <source>
        <dbReference type="ARBA" id="ARBA00022692"/>
    </source>
</evidence>